<feature type="transmembrane region" description="Helical" evidence="10">
    <location>
        <begin position="630"/>
        <end position="650"/>
    </location>
</feature>
<evidence type="ECO:0000256" key="8">
    <source>
        <dbReference type="ARBA" id="ARBA00023136"/>
    </source>
</evidence>
<dbReference type="VEuPathDB" id="FungiDB:M747DRAFT_234701"/>
<proteinExistence type="predicted"/>
<evidence type="ECO:0000256" key="5">
    <source>
        <dbReference type="ARBA" id="ARBA00022958"/>
    </source>
</evidence>
<feature type="transmembrane region" description="Helical" evidence="10">
    <location>
        <begin position="506"/>
        <end position="531"/>
    </location>
</feature>
<organism evidence="11 12">
    <name type="scientific">Aspergillus niger ATCC 13496</name>
    <dbReference type="NCBI Taxonomy" id="1353008"/>
    <lineage>
        <taxon>Eukaryota</taxon>
        <taxon>Fungi</taxon>
        <taxon>Dikarya</taxon>
        <taxon>Ascomycota</taxon>
        <taxon>Pezizomycotina</taxon>
        <taxon>Eurotiomycetes</taxon>
        <taxon>Eurotiomycetidae</taxon>
        <taxon>Eurotiales</taxon>
        <taxon>Aspergillaceae</taxon>
        <taxon>Aspergillus</taxon>
        <taxon>Aspergillus subgen. Circumdati</taxon>
    </lineage>
</organism>
<feature type="transmembrane region" description="Helical" evidence="10">
    <location>
        <begin position="435"/>
        <end position="457"/>
    </location>
</feature>
<evidence type="ECO:0000313" key="11">
    <source>
        <dbReference type="EMBL" id="RDH21484.1"/>
    </source>
</evidence>
<dbReference type="InterPro" id="IPR003445">
    <property type="entry name" value="Cat_transpt"/>
</dbReference>
<dbReference type="GO" id="GO:1990573">
    <property type="term" value="P:potassium ion import across plasma membrane"/>
    <property type="evidence" value="ECO:0007669"/>
    <property type="project" value="TreeGrafter"/>
</dbReference>
<protein>
    <recommendedName>
        <fullName evidence="13">Ankyrin repeat-containing protein</fullName>
    </recommendedName>
</protein>
<name>A0A370C0M2_ASPNG</name>
<sequence>MLPRPLGTSSSTTVPTIRTQMTTTSPTGALLAMATMLPVHERQGSHRCTGNCLLNNKLEFLRPAGDDCQEMSMLQITGLCRVLSPELTVGELLLTFESQFDEFPRYGGKQRVRVDQTMDRASVAGWEPFSFYHARSRSRTIYFNQQSRLIPKTTFAFSSAVLPPELLRPGVSRMPPRESVVDNPKSPLRRCHHYIYIISWALVSSLILYCAGGLSYVDALLLASGAATQTGLNTVDLNRLHVVQQVTLLVVSMVTNVIFVHSLLVVIRLYWFRKRFKRAIHEAKMMCRAQRNTLNQRLADVENGHYRTFSRERPSEEEPLLSTVTEESTTASPSESPGGRRYGPTGSMSPHITFCETEAEHEVKQRRRSYSGTWSRRSLPEIDSPQRRRSFSETQNDMPPLPSLMWQSSIASYSDWNEAQKEELGGIEYRALKTLFVILVCYYVIIHLLGALLFLVWILPNRHYGQILAENGISRPWWAIFTAGSAFNDLGFTLTPNSMGSFNTAVFPLLVMTFLIVLGNTGFPCMLRFIIWTLSQFTTYGSPLDDELQFLLDHPRRCFTLLFPSTETWRLAAVLLLINAIDLIIFYTLQEFPHPSPISAGLRLVNGLFQIASTRTAGFTIASLGTLHPAVQVSFVGMMYISAFPIAIAMRKTNVYEERSLGIYNEEYDEHDKPHQSDSLGAHIQRQLGFDLWFVMLGFFFVAVAEGKRLQENRTDIAFSLFPILFEIVSAYGTVGLSMGYPGTETSLCREFNGLSKVIVIAMQVRGRHRGLPHALDHAILLPCDLVEPDEQGRRPEWWWKRWLRKKSSDLGNLFTHD</sequence>
<keyword evidence="5" id="KW-0630">Potassium</keyword>
<dbReference type="NCBIfam" id="TIGR00934">
    <property type="entry name" value="2a38euk"/>
    <property type="match status" value="1"/>
</dbReference>
<dbReference type="PANTHER" id="PTHR31064:SF30">
    <property type="entry name" value="HIGH-AFFINITY POTASSIUM TRANSPORT PROTEIN-RELATED"/>
    <property type="match status" value="1"/>
</dbReference>
<gene>
    <name evidence="11" type="ORF">M747DRAFT_234701</name>
</gene>
<evidence type="ECO:0000256" key="3">
    <source>
        <dbReference type="ARBA" id="ARBA00022538"/>
    </source>
</evidence>
<dbReference type="Proteomes" id="UP000253845">
    <property type="component" value="Unassembled WGS sequence"/>
</dbReference>
<comment type="subcellular location">
    <subcellularLocation>
        <location evidence="1">Membrane</location>
        <topology evidence="1">Multi-pass membrane protein</topology>
    </subcellularLocation>
</comment>
<dbReference type="GO" id="GO:0030007">
    <property type="term" value="P:intracellular potassium ion homeostasis"/>
    <property type="evidence" value="ECO:0007669"/>
    <property type="project" value="TreeGrafter"/>
</dbReference>
<feature type="transmembrane region" description="Helical" evidence="10">
    <location>
        <begin position="246"/>
        <end position="271"/>
    </location>
</feature>
<evidence type="ECO:0000256" key="6">
    <source>
        <dbReference type="ARBA" id="ARBA00022989"/>
    </source>
</evidence>
<keyword evidence="3" id="KW-0633">Potassium transport</keyword>
<evidence type="ECO:0000256" key="9">
    <source>
        <dbReference type="SAM" id="MobiDB-lite"/>
    </source>
</evidence>
<dbReference type="Pfam" id="PF02386">
    <property type="entry name" value="TrkH"/>
    <property type="match status" value="1"/>
</dbReference>
<evidence type="ECO:0000256" key="2">
    <source>
        <dbReference type="ARBA" id="ARBA00022448"/>
    </source>
</evidence>
<keyword evidence="4 10" id="KW-0812">Transmembrane</keyword>
<dbReference type="EMBL" id="KZ851910">
    <property type="protein sequence ID" value="RDH21484.1"/>
    <property type="molecule type" value="Genomic_DNA"/>
</dbReference>
<evidence type="ECO:0008006" key="13">
    <source>
        <dbReference type="Google" id="ProtNLM"/>
    </source>
</evidence>
<dbReference type="InterPro" id="IPR004773">
    <property type="entry name" value="K/Na_transp_Trk1/HKT1"/>
</dbReference>
<evidence type="ECO:0000256" key="7">
    <source>
        <dbReference type="ARBA" id="ARBA00023065"/>
    </source>
</evidence>
<dbReference type="GO" id="GO:0140107">
    <property type="term" value="F:high-affinity potassium ion transmembrane transporter activity"/>
    <property type="evidence" value="ECO:0007669"/>
    <property type="project" value="TreeGrafter"/>
</dbReference>
<feature type="region of interest" description="Disordered" evidence="9">
    <location>
        <begin position="305"/>
        <end position="347"/>
    </location>
</feature>
<feature type="compositionally biased region" description="Low complexity" evidence="9">
    <location>
        <begin position="320"/>
        <end position="337"/>
    </location>
</feature>
<evidence type="ECO:0000313" key="12">
    <source>
        <dbReference type="Proteomes" id="UP000253845"/>
    </source>
</evidence>
<evidence type="ECO:0000256" key="10">
    <source>
        <dbReference type="SAM" id="Phobius"/>
    </source>
</evidence>
<evidence type="ECO:0000256" key="1">
    <source>
        <dbReference type="ARBA" id="ARBA00004141"/>
    </source>
</evidence>
<evidence type="ECO:0000256" key="4">
    <source>
        <dbReference type="ARBA" id="ARBA00022692"/>
    </source>
</evidence>
<dbReference type="PANTHER" id="PTHR31064">
    <property type="entry name" value="POTASSIUM TRANSPORT PROTEIN DDB_G0292412-RELATED"/>
    <property type="match status" value="1"/>
</dbReference>
<dbReference type="AlphaFoldDB" id="A0A370C0M2"/>
<keyword evidence="7" id="KW-0406">Ion transport</keyword>
<feature type="transmembrane region" description="Helical" evidence="10">
    <location>
        <begin position="569"/>
        <end position="589"/>
    </location>
</feature>
<feature type="transmembrane region" description="Helical" evidence="10">
    <location>
        <begin position="717"/>
        <end position="741"/>
    </location>
</feature>
<keyword evidence="6 10" id="KW-1133">Transmembrane helix</keyword>
<reference evidence="11 12" key="1">
    <citation type="submission" date="2018-07" db="EMBL/GenBank/DDBJ databases">
        <title>Section-level genome sequencing of Aspergillus section Nigri to investigate inter- and intra-species variation.</title>
        <authorList>
            <consortium name="DOE Joint Genome Institute"/>
            <person name="Vesth T.C."/>
            <person name="Nybo J.L."/>
            <person name="Theobald S."/>
            <person name="Frisvad J.C."/>
            <person name="Larsen T.O."/>
            <person name="Nielsen K.F."/>
            <person name="Hoof J.B."/>
            <person name="Brandl J."/>
            <person name="Salamov A."/>
            <person name="Riley R."/>
            <person name="Gladden J.M."/>
            <person name="Phatale P."/>
            <person name="Nielsen M.T."/>
            <person name="Lyhne E.K."/>
            <person name="Kogle M.E."/>
            <person name="Strasser K."/>
            <person name="McDonnell E."/>
            <person name="Barry K."/>
            <person name="Clum A."/>
            <person name="Chen C."/>
            <person name="Nolan M."/>
            <person name="Sandor L."/>
            <person name="Kuo A."/>
            <person name="Lipzen A."/>
            <person name="Hainaut M."/>
            <person name="Drula E."/>
            <person name="Tsang A."/>
            <person name="Magnuson J.K."/>
            <person name="Henrissat B."/>
            <person name="Wiebenga A."/>
            <person name="Simmons B.A."/>
            <person name="Makela M.R."/>
            <person name="De vries R.P."/>
            <person name="Grigoriev I.V."/>
            <person name="Mortensen U.H."/>
            <person name="Baker S.E."/>
            <person name="Andersen M.R."/>
        </authorList>
    </citation>
    <scope>NUCLEOTIDE SEQUENCE [LARGE SCALE GENOMIC DNA]</scope>
    <source>
        <strain evidence="11 12">ATCC 13496</strain>
    </source>
</reference>
<feature type="transmembrane region" description="Helical" evidence="10">
    <location>
        <begin position="688"/>
        <end position="705"/>
    </location>
</feature>
<keyword evidence="8 10" id="KW-0472">Membrane</keyword>
<dbReference type="InterPro" id="IPR051143">
    <property type="entry name" value="TrkH_K-transport"/>
</dbReference>
<dbReference type="GO" id="GO:0005886">
    <property type="term" value="C:plasma membrane"/>
    <property type="evidence" value="ECO:0007669"/>
    <property type="project" value="TreeGrafter"/>
</dbReference>
<accession>A0A370C0M2</accession>
<feature type="compositionally biased region" description="Basic and acidic residues" evidence="9">
    <location>
        <begin position="305"/>
        <end position="316"/>
    </location>
</feature>
<feature type="transmembrane region" description="Helical" evidence="10">
    <location>
        <begin position="194"/>
        <end position="217"/>
    </location>
</feature>
<feature type="region of interest" description="Disordered" evidence="9">
    <location>
        <begin position="366"/>
        <end position="400"/>
    </location>
</feature>
<keyword evidence="2" id="KW-0813">Transport</keyword>